<gene>
    <name evidence="4" type="ORF">EV210_103332</name>
</gene>
<dbReference type="SUPFAM" id="SSF117457">
    <property type="entry name" value="FumA C-terminal domain-like"/>
    <property type="match status" value="1"/>
</dbReference>
<dbReference type="RefSeq" id="WP_132077237.1">
    <property type="nucleotide sequence ID" value="NZ_SLUI01000003.1"/>
</dbReference>
<feature type="domain" description="Fe-S hydro-lyase tartrate dehydratase beta-type catalytic" evidence="3">
    <location>
        <begin position="14"/>
        <end position="142"/>
    </location>
</feature>
<evidence type="ECO:0000256" key="1">
    <source>
        <dbReference type="ARBA" id="ARBA00008876"/>
    </source>
</evidence>
<name>A0A4R1Q2W8_9FIRM</name>
<dbReference type="EMBL" id="SLUI01000003">
    <property type="protein sequence ID" value="TCL38848.1"/>
    <property type="molecule type" value="Genomic_DNA"/>
</dbReference>
<dbReference type="InterPro" id="IPR004647">
    <property type="entry name" value="Fe-S_hydro-lyase_TtdB-typ_cat"/>
</dbReference>
<organism evidence="4 5">
    <name type="scientific">Anaerospora hongkongensis</name>
    <dbReference type="NCBI Taxonomy" id="244830"/>
    <lineage>
        <taxon>Bacteria</taxon>
        <taxon>Bacillati</taxon>
        <taxon>Bacillota</taxon>
        <taxon>Negativicutes</taxon>
        <taxon>Selenomonadales</taxon>
        <taxon>Sporomusaceae</taxon>
        <taxon>Anaerospora</taxon>
    </lineage>
</organism>
<accession>A0A4R1Q2W8</accession>
<dbReference type="Proteomes" id="UP000295063">
    <property type="component" value="Unassembled WGS sequence"/>
</dbReference>
<evidence type="ECO:0000256" key="2">
    <source>
        <dbReference type="ARBA" id="ARBA00023239"/>
    </source>
</evidence>
<dbReference type="AlphaFoldDB" id="A0A4R1Q2W8"/>
<comment type="caution">
    <text evidence="4">The sequence shown here is derived from an EMBL/GenBank/DDBJ whole genome shotgun (WGS) entry which is preliminary data.</text>
</comment>
<dbReference type="GO" id="GO:0016836">
    <property type="term" value="F:hydro-lyase activity"/>
    <property type="evidence" value="ECO:0007669"/>
    <property type="project" value="InterPro"/>
</dbReference>
<comment type="similarity">
    <text evidence="1">Belongs to the class-I fumarase family.</text>
</comment>
<keyword evidence="2" id="KW-0456">Lyase</keyword>
<dbReference type="OrthoDB" id="9798978at2"/>
<protein>
    <submittedName>
        <fullName evidence="4">Fumarate hydratase subunit beta</fullName>
    </submittedName>
</protein>
<dbReference type="PANTHER" id="PTHR43351">
    <property type="entry name" value="L(+)-TARTRATE DEHYDRATASE SUBUNIT BETA"/>
    <property type="match status" value="1"/>
</dbReference>
<reference evidence="4 5" key="1">
    <citation type="submission" date="2019-03" db="EMBL/GenBank/DDBJ databases">
        <title>Genomic Encyclopedia of Type Strains, Phase IV (KMG-IV): sequencing the most valuable type-strain genomes for metagenomic binning, comparative biology and taxonomic classification.</title>
        <authorList>
            <person name="Goeker M."/>
        </authorList>
    </citation>
    <scope>NUCLEOTIDE SEQUENCE [LARGE SCALE GENOMIC DNA]</scope>
    <source>
        <strain evidence="4 5">DSM 15969</strain>
    </source>
</reference>
<keyword evidence="5" id="KW-1185">Reference proteome</keyword>
<evidence type="ECO:0000313" key="5">
    <source>
        <dbReference type="Proteomes" id="UP000295063"/>
    </source>
</evidence>
<dbReference type="Pfam" id="PF05683">
    <property type="entry name" value="Fumerase_C"/>
    <property type="match status" value="1"/>
</dbReference>
<dbReference type="Gene3D" id="3.20.130.10">
    <property type="entry name" value="Fe-S hydro-lyase, tartrate dehydratase beta-type, catalytic domain"/>
    <property type="match status" value="1"/>
</dbReference>
<dbReference type="PANTHER" id="PTHR43351:SF2">
    <property type="entry name" value="L(+)-TARTRATE DEHYDRATASE SUBUNIT BETA-RELATED"/>
    <property type="match status" value="1"/>
</dbReference>
<evidence type="ECO:0000259" key="3">
    <source>
        <dbReference type="Pfam" id="PF05683"/>
    </source>
</evidence>
<dbReference type="InterPro" id="IPR036660">
    <property type="entry name" value="Fe-S_hydroAse_TtdB_cat_sf"/>
</dbReference>
<evidence type="ECO:0000313" key="4">
    <source>
        <dbReference type="EMBL" id="TCL38848.1"/>
    </source>
</evidence>
<sequence>MFSNLSDWPDDGWGATLPVDFTGQIVYYVGPTPAKPGRPIGSAGPTTSGRMDAYTPRMLDQGLKGMIGKGYRTPEVVEAMKKHNAVYFAATGGAAALIAKTIKTYEVIAYPDLGAEAIAKMTVEDLPAIVVIDSEGRNYYEEGQKQYTRL</sequence>
<proteinExistence type="inferred from homology"/>